<organism evidence="2 3">
    <name type="scientific">Alkaliphilus pronyensis</name>
    <dbReference type="NCBI Taxonomy" id="1482732"/>
    <lineage>
        <taxon>Bacteria</taxon>
        <taxon>Bacillati</taxon>
        <taxon>Bacillota</taxon>
        <taxon>Clostridia</taxon>
        <taxon>Peptostreptococcales</taxon>
        <taxon>Natronincolaceae</taxon>
        <taxon>Alkaliphilus</taxon>
    </lineage>
</organism>
<dbReference type="Pfam" id="PF18903">
    <property type="entry name" value="DUF5659"/>
    <property type="match status" value="1"/>
</dbReference>
<evidence type="ECO:0000259" key="1">
    <source>
        <dbReference type="Pfam" id="PF18903"/>
    </source>
</evidence>
<keyword evidence="3" id="KW-1185">Reference proteome</keyword>
<sequence length="82" mass="9403">MSINSRLITDKDTIVFLVAKGFKIINVQKDPERNRSLIYFADTKELRNAVLAYTNKSVNINIADYVAAEKRVRILLNMQKTS</sequence>
<dbReference type="Proteomes" id="UP000432715">
    <property type="component" value="Unassembled WGS sequence"/>
</dbReference>
<dbReference type="RefSeq" id="WP_151860641.1">
    <property type="nucleotide sequence ID" value="NZ_WBZC01000016.1"/>
</dbReference>
<feature type="domain" description="DUF5659" evidence="1">
    <location>
        <begin position="8"/>
        <end position="73"/>
    </location>
</feature>
<dbReference type="InterPro" id="IPR043718">
    <property type="entry name" value="DUF5659"/>
</dbReference>
<name>A0A6I0F9Z8_9FIRM</name>
<reference evidence="2 3" key="1">
    <citation type="submission" date="2019-10" db="EMBL/GenBank/DDBJ databases">
        <title>Alkaliphilus serpentinus sp. nov. and Alkaliphilus pronyensis sp. nov., two novel anaerobic alkaliphilic species isolated from the serpentinized-hosted hydrothermal field of the Prony Bay (New Caledonia).</title>
        <authorList>
            <person name="Postec A."/>
        </authorList>
    </citation>
    <scope>NUCLEOTIDE SEQUENCE [LARGE SCALE GENOMIC DNA]</scope>
    <source>
        <strain evidence="2 3">LacV</strain>
    </source>
</reference>
<accession>A0A6I0F9Z8</accession>
<protein>
    <recommendedName>
        <fullName evidence="1">DUF5659 domain-containing protein</fullName>
    </recommendedName>
</protein>
<gene>
    <name evidence="2" type="ORF">F8154_05695</name>
</gene>
<dbReference type="OrthoDB" id="1955932at2"/>
<evidence type="ECO:0000313" key="2">
    <source>
        <dbReference type="EMBL" id="KAB3535624.1"/>
    </source>
</evidence>
<comment type="caution">
    <text evidence="2">The sequence shown here is derived from an EMBL/GenBank/DDBJ whole genome shotgun (WGS) entry which is preliminary data.</text>
</comment>
<evidence type="ECO:0000313" key="3">
    <source>
        <dbReference type="Proteomes" id="UP000432715"/>
    </source>
</evidence>
<dbReference type="AlphaFoldDB" id="A0A6I0F9Z8"/>
<proteinExistence type="predicted"/>
<dbReference type="EMBL" id="WBZC01000016">
    <property type="protein sequence ID" value="KAB3535624.1"/>
    <property type="molecule type" value="Genomic_DNA"/>
</dbReference>